<evidence type="ECO:0000256" key="2">
    <source>
        <dbReference type="ARBA" id="ARBA00004202"/>
    </source>
</evidence>
<dbReference type="SUPFAM" id="SSF51344">
    <property type="entry name" value="Epsilon subunit of F1F0-ATP synthase N-terminal domain"/>
    <property type="match status" value="1"/>
</dbReference>
<dbReference type="InterPro" id="IPR001469">
    <property type="entry name" value="ATP_synth_F1_dsu/esu"/>
</dbReference>
<dbReference type="Proteomes" id="UP001267710">
    <property type="component" value="Unassembled WGS sequence"/>
</dbReference>
<comment type="subunit">
    <text evidence="4 10 11">F-type ATPases have 2 components, CF(1) - the catalytic core - and CF(0) - the membrane proton channel. CF(1) has five subunits: alpha(3), beta(3), gamma(1), delta(1), epsilon(1). CF(0) has three main subunits: a, b and c.</text>
</comment>
<evidence type="ECO:0000256" key="8">
    <source>
        <dbReference type="ARBA" id="ARBA00023196"/>
    </source>
</evidence>
<dbReference type="PANTHER" id="PTHR13822">
    <property type="entry name" value="ATP SYNTHASE DELTA/EPSILON CHAIN"/>
    <property type="match status" value="1"/>
</dbReference>
<keyword evidence="10" id="KW-1003">Cell membrane</keyword>
<feature type="domain" description="ATP synthase F1 complex delta/epsilon subunit N-terminal" evidence="12">
    <location>
        <begin position="12"/>
        <end position="91"/>
    </location>
</feature>
<evidence type="ECO:0000256" key="6">
    <source>
        <dbReference type="ARBA" id="ARBA00023065"/>
    </source>
</evidence>
<dbReference type="RefSeq" id="WP_309831122.1">
    <property type="nucleotide sequence ID" value="NZ_JAVIZX010000001.1"/>
</dbReference>
<evidence type="ECO:0000256" key="11">
    <source>
        <dbReference type="RuleBase" id="RU003656"/>
    </source>
</evidence>
<comment type="function">
    <text evidence="1 10">Produces ATP from ADP in the presence of a proton gradient across the membrane.</text>
</comment>
<comment type="subcellular location">
    <subcellularLocation>
        <location evidence="2 10">Cell membrane</location>
        <topology evidence="2 10">Peripheral membrane protein</topology>
    </subcellularLocation>
</comment>
<evidence type="ECO:0000256" key="5">
    <source>
        <dbReference type="ARBA" id="ARBA00022448"/>
    </source>
</evidence>
<keyword evidence="10" id="KW-0375">Hydrogen ion transport</keyword>
<dbReference type="Pfam" id="PF02823">
    <property type="entry name" value="ATP-synt_DE_N"/>
    <property type="match status" value="1"/>
</dbReference>
<reference evidence="13 14" key="1">
    <citation type="submission" date="2023-08" db="EMBL/GenBank/DDBJ databases">
        <title>Functional and genomic diversity of the sorghum phyllosphere microbiome.</title>
        <authorList>
            <person name="Shade A."/>
        </authorList>
    </citation>
    <scope>NUCLEOTIDE SEQUENCE [LARGE SCALE GENOMIC DNA]</scope>
    <source>
        <strain evidence="13 14">SORGH_AS_0335</strain>
    </source>
</reference>
<comment type="caution">
    <text evidence="13">The sequence shown here is derived from an EMBL/GenBank/DDBJ whole genome shotgun (WGS) entry which is preliminary data.</text>
</comment>
<dbReference type="EMBL" id="JAVIZX010000001">
    <property type="protein sequence ID" value="MDR6216028.1"/>
    <property type="molecule type" value="Genomic_DNA"/>
</dbReference>
<keyword evidence="14" id="KW-1185">Reference proteome</keyword>
<organism evidence="13 14">
    <name type="scientific">Paracidovorax wautersii</name>
    <dbReference type="NCBI Taxonomy" id="1177982"/>
    <lineage>
        <taxon>Bacteria</taxon>
        <taxon>Pseudomonadati</taxon>
        <taxon>Pseudomonadota</taxon>
        <taxon>Betaproteobacteria</taxon>
        <taxon>Burkholderiales</taxon>
        <taxon>Comamonadaceae</taxon>
        <taxon>Paracidovorax</taxon>
    </lineage>
</organism>
<dbReference type="PANTHER" id="PTHR13822:SF10">
    <property type="entry name" value="ATP SYNTHASE EPSILON CHAIN, CHLOROPLASTIC"/>
    <property type="match status" value="1"/>
</dbReference>
<evidence type="ECO:0000256" key="1">
    <source>
        <dbReference type="ARBA" id="ARBA00003543"/>
    </source>
</evidence>
<evidence type="ECO:0000256" key="9">
    <source>
        <dbReference type="ARBA" id="ARBA00023310"/>
    </source>
</evidence>
<evidence type="ECO:0000256" key="3">
    <source>
        <dbReference type="ARBA" id="ARBA00005712"/>
    </source>
</evidence>
<dbReference type="HAMAP" id="MF_00530">
    <property type="entry name" value="ATP_synth_epsil_bac"/>
    <property type="match status" value="1"/>
</dbReference>
<protein>
    <recommendedName>
        <fullName evidence="10">ATP synthase epsilon chain</fullName>
    </recommendedName>
    <alternativeName>
        <fullName evidence="10">ATP synthase F1 sector epsilon subunit</fullName>
    </alternativeName>
    <alternativeName>
        <fullName evidence="10">F-ATPase epsilon subunit</fullName>
    </alternativeName>
</protein>
<keyword evidence="8 10" id="KW-0139">CF(1)</keyword>
<dbReference type="InterPro" id="IPR036771">
    <property type="entry name" value="ATPsynth_dsu/esu_N"/>
</dbReference>
<keyword evidence="5 10" id="KW-0813">Transport</keyword>
<dbReference type="SUPFAM" id="SSF46604">
    <property type="entry name" value="Epsilon subunit of F1F0-ATP synthase C-terminal domain"/>
    <property type="match status" value="1"/>
</dbReference>
<gene>
    <name evidence="10" type="primary">atpC</name>
    <name evidence="13" type="ORF">QE399_003717</name>
</gene>
<proteinExistence type="inferred from homology"/>
<evidence type="ECO:0000256" key="10">
    <source>
        <dbReference type="HAMAP-Rule" id="MF_00530"/>
    </source>
</evidence>
<dbReference type="InterPro" id="IPR036794">
    <property type="entry name" value="ATP_F1_dsu/esu_C_sf"/>
</dbReference>
<keyword evidence="6 10" id="KW-0406">Ion transport</keyword>
<dbReference type="NCBIfam" id="TIGR01216">
    <property type="entry name" value="ATP_synt_epsi"/>
    <property type="match status" value="1"/>
</dbReference>
<name>A0ABU1IHX0_9BURK</name>
<dbReference type="CDD" id="cd12152">
    <property type="entry name" value="F1-ATPase_delta"/>
    <property type="match status" value="1"/>
</dbReference>
<dbReference type="InterPro" id="IPR020546">
    <property type="entry name" value="ATP_synth_F1_dsu/esu_N"/>
</dbReference>
<keyword evidence="9 10" id="KW-0066">ATP synthesis</keyword>
<dbReference type="Gene3D" id="2.60.15.10">
    <property type="entry name" value="F0F1 ATP synthase delta/epsilon subunit, N-terminal"/>
    <property type="match status" value="1"/>
</dbReference>
<dbReference type="NCBIfam" id="NF001847">
    <property type="entry name" value="PRK00571.1-4"/>
    <property type="match status" value="1"/>
</dbReference>
<accession>A0ABU1IHX0</accession>
<evidence type="ECO:0000256" key="4">
    <source>
        <dbReference type="ARBA" id="ARBA00011648"/>
    </source>
</evidence>
<keyword evidence="7 10" id="KW-0472">Membrane</keyword>
<comment type="similarity">
    <text evidence="3 10 11">Belongs to the ATPase epsilon chain family.</text>
</comment>
<evidence type="ECO:0000259" key="12">
    <source>
        <dbReference type="Pfam" id="PF02823"/>
    </source>
</evidence>
<evidence type="ECO:0000313" key="14">
    <source>
        <dbReference type="Proteomes" id="UP001267710"/>
    </source>
</evidence>
<evidence type="ECO:0000313" key="13">
    <source>
        <dbReference type="EMBL" id="MDR6216028.1"/>
    </source>
</evidence>
<evidence type="ECO:0000256" key="7">
    <source>
        <dbReference type="ARBA" id="ARBA00023136"/>
    </source>
</evidence>
<sequence length="146" mass="15559">MSSAESNAGSDLRLEIVNMEGVVWSGAVRVVTLPGAEGAFGILRGHTPLLTRLREGFVHVVTPQDERISVYVSGGFVESQPQGVTVLADTAVRSADLDAARADAARQEASSLLHSELAGIDHAQLQAELVQAAAQWSQEIRRSKRS</sequence>